<evidence type="ECO:0000256" key="1">
    <source>
        <dbReference type="ARBA" id="ARBA00023125"/>
    </source>
</evidence>
<protein>
    <submittedName>
        <fullName evidence="6">Integral membrane protein</fullName>
    </submittedName>
</protein>
<name>A0A160DZQ4_9GAMM</name>
<dbReference type="InterPro" id="IPR016032">
    <property type="entry name" value="Sig_transdc_resp-reg_C-effctor"/>
</dbReference>
<dbReference type="GO" id="GO:0006355">
    <property type="term" value="P:regulation of DNA-templated transcription"/>
    <property type="evidence" value="ECO:0007669"/>
    <property type="project" value="InterPro"/>
</dbReference>
<evidence type="ECO:0000256" key="3">
    <source>
        <dbReference type="PROSITE-ProRule" id="PRU01091"/>
    </source>
</evidence>
<evidence type="ECO:0000256" key="2">
    <source>
        <dbReference type="PROSITE-ProRule" id="PRU00339"/>
    </source>
</evidence>
<feature type="repeat" description="TPR" evidence="2">
    <location>
        <begin position="358"/>
        <end position="391"/>
    </location>
</feature>
<accession>A0A160DZQ4</accession>
<proteinExistence type="predicted"/>
<reference evidence="6 7" key="1">
    <citation type="submission" date="2016-04" db="EMBL/GenBank/DDBJ databases">
        <title>Complete genome sequence of Dokdonella koreensis DS-123T.</title>
        <authorList>
            <person name="Kim J.F."/>
            <person name="Lee H."/>
            <person name="Kwak M.-J."/>
        </authorList>
    </citation>
    <scope>NUCLEOTIDE SEQUENCE [LARGE SCALE GENOMIC DNA]</scope>
    <source>
        <strain evidence="6 7">DS-123</strain>
    </source>
</reference>
<dbReference type="InterPro" id="IPR019734">
    <property type="entry name" value="TPR_rpt"/>
</dbReference>
<evidence type="ECO:0000256" key="4">
    <source>
        <dbReference type="SAM" id="MobiDB-lite"/>
    </source>
</evidence>
<evidence type="ECO:0000313" key="6">
    <source>
        <dbReference type="EMBL" id="ANB19693.1"/>
    </source>
</evidence>
<feature type="DNA-binding region" description="OmpR/PhoB-type" evidence="3">
    <location>
        <begin position="3"/>
        <end position="102"/>
    </location>
</feature>
<dbReference type="SUPFAM" id="SSF46894">
    <property type="entry name" value="C-terminal effector domain of the bipartite response regulators"/>
    <property type="match status" value="1"/>
</dbReference>
<dbReference type="PROSITE" id="PS50005">
    <property type="entry name" value="TPR"/>
    <property type="match status" value="1"/>
</dbReference>
<keyword evidence="7" id="KW-1185">Reference proteome</keyword>
<dbReference type="STRING" id="1300342.I596_3710"/>
<keyword evidence="2" id="KW-0802">TPR repeat</keyword>
<sequence length="797" mass="86153">MTGRIYEFEGFELSAATRELRRPDGSVCLLPARVFDCVLHLIEQRARAVGRDELIAAVWNQTEVGDNVLAQLLARTRKMLDDGGDEQRVIRTIPGFGYHWVAATRVVEPAPGPHASAEAAEPPVAPDPAAAPARAPRTRRRLGRLLALGIAGATALLGTLLVRQAPPVPVRPAAAESPASVPVAQRPALVLPAIVEPAEGQAWLRLGVMALVAERLAGSGRTTIPSDNSVALTKGRDTASLDAAALADLAESAGANWIVQPRVEAVGPRWRVALTIVHGQAPIRLGVSAESDQVLDAAREAADRLLAGVGEGAPPPAGEVDPALAVVLKQAQAAYLDGKPEAARVILDQAYRRYPESTELAYELGRMEYTTGRFDAAQQRFEALIAAHPGTDDVVLRARALNALCQVHYQRRDFAEVERYARQTIDLLQGRTSGTNELGRAWRELGTLASSQGRYEQSLGDYARARVLLAASGDWLGVTRTDAQVGVLLRRTGRLAESIAVLSRAADRLQAFHEAWHEGVIRSHLAAAWTLLAEPQAALTQEPRMRELDARIEHPGMRASMKLARADVLLDNGRIADAVSLVAPAYRQILDGDDRLNRYFAHALAARAALASGETARAEREAAWAIEHLFDPDEDPRHVALTYLVLVRLQAVHDVAAAQRTAAQLGAFIEAAPAKPVAAYRRLADAALAMARGDAEAARLAFEQAQAAADLVPWDRLRIAEAYVPWLVDRGELDRAAEIVGLLGDVTYRNFDAAVLEVRLYRATRQRSAWQAALDRADALAGERTIDPALRDFPGLR</sequence>
<dbReference type="CDD" id="cd00383">
    <property type="entry name" value="trans_reg_C"/>
    <property type="match status" value="1"/>
</dbReference>
<dbReference type="AlphaFoldDB" id="A0A160DZQ4"/>
<dbReference type="InterPro" id="IPR036388">
    <property type="entry name" value="WH-like_DNA-bd_sf"/>
</dbReference>
<dbReference type="GO" id="GO:0000160">
    <property type="term" value="P:phosphorelay signal transduction system"/>
    <property type="evidence" value="ECO:0007669"/>
    <property type="project" value="InterPro"/>
</dbReference>
<feature type="region of interest" description="Disordered" evidence="4">
    <location>
        <begin position="111"/>
        <end position="136"/>
    </location>
</feature>
<feature type="domain" description="OmpR/PhoB-type" evidence="5">
    <location>
        <begin position="3"/>
        <end position="102"/>
    </location>
</feature>
<gene>
    <name evidence="6" type="ORF">I596_3710</name>
</gene>
<dbReference type="InterPro" id="IPR011990">
    <property type="entry name" value="TPR-like_helical_dom_sf"/>
</dbReference>
<dbReference type="PANTHER" id="PTHR47691:SF3">
    <property type="entry name" value="HTH-TYPE TRANSCRIPTIONAL REGULATOR RV0890C-RELATED"/>
    <property type="match status" value="1"/>
</dbReference>
<evidence type="ECO:0000313" key="7">
    <source>
        <dbReference type="Proteomes" id="UP000076830"/>
    </source>
</evidence>
<dbReference type="SUPFAM" id="SSF48452">
    <property type="entry name" value="TPR-like"/>
    <property type="match status" value="1"/>
</dbReference>
<evidence type="ECO:0000259" key="5">
    <source>
        <dbReference type="PROSITE" id="PS51755"/>
    </source>
</evidence>
<dbReference type="KEGG" id="dko:I596_3710"/>
<dbReference type="Proteomes" id="UP000076830">
    <property type="component" value="Chromosome"/>
</dbReference>
<dbReference type="Gene3D" id="1.25.40.10">
    <property type="entry name" value="Tetratricopeptide repeat domain"/>
    <property type="match status" value="1"/>
</dbReference>
<dbReference type="RefSeq" id="WP_067650857.1">
    <property type="nucleotide sequence ID" value="NZ_CP015249.1"/>
</dbReference>
<dbReference type="PANTHER" id="PTHR47691">
    <property type="entry name" value="REGULATOR-RELATED"/>
    <property type="match status" value="1"/>
</dbReference>
<dbReference type="Pfam" id="PF14559">
    <property type="entry name" value="TPR_19"/>
    <property type="match status" value="1"/>
</dbReference>
<dbReference type="Gene3D" id="1.10.10.10">
    <property type="entry name" value="Winged helix-like DNA-binding domain superfamily/Winged helix DNA-binding domain"/>
    <property type="match status" value="1"/>
</dbReference>
<dbReference type="PROSITE" id="PS51755">
    <property type="entry name" value="OMPR_PHOB"/>
    <property type="match status" value="1"/>
</dbReference>
<organism evidence="6 7">
    <name type="scientific">Dokdonella koreensis DS-123</name>
    <dbReference type="NCBI Taxonomy" id="1300342"/>
    <lineage>
        <taxon>Bacteria</taxon>
        <taxon>Pseudomonadati</taxon>
        <taxon>Pseudomonadota</taxon>
        <taxon>Gammaproteobacteria</taxon>
        <taxon>Lysobacterales</taxon>
        <taxon>Rhodanobacteraceae</taxon>
        <taxon>Dokdonella</taxon>
    </lineage>
</organism>
<dbReference type="EMBL" id="CP015249">
    <property type="protein sequence ID" value="ANB19693.1"/>
    <property type="molecule type" value="Genomic_DNA"/>
</dbReference>
<dbReference type="Pfam" id="PF00486">
    <property type="entry name" value="Trans_reg_C"/>
    <property type="match status" value="1"/>
</dbReference>
<keyword evidence="1 3" id="KW-0238">DNA-binding</keyword>
<dbReference type="InterPro" id="IPR001867">
    <property type="entry name" value="OmpR/PhoB-type_DNA-bd"/>
</dbReference>
<feature type="compositionally biased region" description="Low complexity" evidence="4">
    <location>
        <begin position="113"/>
        <end position="135"/>
    </location>
</feature>
<dbReference type="SMART" id="SM00862">
    <property type="entry name" value="Trans_reg_C"/>
    <property type="match status" value="1"/>
</dbReference>
<dbReference type="GO" id="GO:0003677">
    <property type="term" value="F:DNA binding"/>
    <property type="evidence" value="ECO:0007669"/>
    <property type="project" value="UniProtKB-UniRule"/>
</dbReference>